<sequence>MRCLKGTYALFFRFCIHYSGSLQNVAYVSGNKRRLTRGALRWIDTARDDSANGTVFHALKGVFPRVVFLSRGEFPLLVHF</sequence>
<keyword evidence="2" id="KW-1185">Reference proteome</keyword>
<organismHost>
    <name type="scientific">Chlorella</name>
    <dbReference type="NCBI Taxonomy" id="3071"/>
</organismHost>
<name>A7IY23_PBCVN</name>
<dbReference type="EMBL" id="DQ491002">
    <property type="protein sequence ID" value="ABT15247.1"/>
    <property type="molecule type" value="Genomic_DNA"/>
</dbReference>
<proteinExistence type="predicted"/>
<protein>
    <submittedName>
        <fullName evidence="1">Uncharacterized protein b848L</fullName>
    </submittedName>
</protein>
<organism evidence="1 2">
    <name type="scientific">Paramecium bursaria Chlorella virus NY2A</name>
    <name type="common">PBCV-NY2A</name>
    <dbReference type="NCBI Taxonomy" id="46021"/>
    <lineage>
        <taxon>Viruses</taxon>
        <taxon>Varidnaviria</taxon>
        <taxon>Bamfordvirae</taxon>
        <taxon>Nucleocytoviricota</taxon>
        <taxon>Megaviricetes</taxon>
        <taxon>Algavirales</taxon>
        <taxon>Phycodnaviridae</taxon>
        <taxon>Chlorovirus</taxon>
        <taxon>Chlorovirus americanus</taxon>
    </lineage>
</organism>
<accession>A7IY23</accession>
<gene>
    <name evidence="1" type="primary">b848L</name>
    <name evidence="1" type="ORF">NY2A_b848L</name>
</gene>
<dbReference type="GeneID" id="5659241"/>
<evidence type="ECO:0000313" key="1">
    <source>
        <dbReference type="EMBL" id="ABT15247.1"/>
    </source>
</evidence>
<dbReference type="KEGG" id="vg:5659241"/>
<dbReference type="Proteomes" id="UP000202419">
    <property type="component" value="Segment"/>
</dbReference>
<evidence type="ECO:0000313" key="2">
    <source>
        <dbReference type="Proteomes" id="UP000202419"/>
    </source>
</evidence>
<reference evidence="1 2" key="1">
    <citation type="journal article" date="2007" name="Virology">
        <title>Sequence and annotation of the 369-kb NY-2A and the 345-kb AR158 viruses that infect Chlorella NC64A.</title>
        <authorList>
            <person name="Fitzgerald L.A."/>
            <person name="Graves M.V."/>
            <person name="Li X."/>
            <person name="Feldblyum T."/>
            <person name="Nierman W.C."/>
            <person name="Van Etten J.L."/>
        </authorList>
    </citation>
    <scope>NUCLEOTIDE SEQUENCE [LARGE SCALE GENOMIC DNA]</scope>
    <source>
        <strain evidence="1 2">NY-2A</strain>
    </source>
</reference>
<dbReference type="RefSeq" id="YP_001498044.1">
    <property type="nucleotide sequence ID" value="NC_009898.1"/>
</dbReference>